<evidence type="ECO:0000259" key="8">
    <source>
        <dbReference type="Pfam" id="PF02308"/>
    </source>
</evidence>
<keyword evidence="4 7" id="KW-0812">Transmembrane</keyword>
<keyword evidence="3" id="KW-1003">Cell membrane</keyword>
<evidence type="ECO:0000256" key="5">
    <source>
        <dbReference type="ARBA" id="ARBA00022989"/>
    </source>
</evidence>
<evidence type="ECO:0000256" key="1">
    <source>
        <dbReference type="ARBA" id="ARBA00004651"/>
    </source>
</evidence>
<feature type="transmembrane region" description="Helical" evidence="7">
    <location>
        <begin position="70"/>
        <end position="89"/>
    </location>
</feature>
<evidence type="ECO:0000256" key="4">
    <source>
        <dbReference type="ARBA" id="ARBA00022692"/>
    </source>
</evidence>
<feature type="transmembrane region" description="Helical" evidence="7">
    <location>
        <begin position="96"/>
        <end position="115"/>
    </location>
</feature>
<dbReference type="PRINTS" id="PR01837">
    <property type="entry name" value="MGTCSAPBPROT"/>
</dbReference>
<protein>
    <submittedName>
        <fullName evidence="9">MgtC/SapB family protein</fullName>
    </submittedName>
</protein>
<feature type="transmembrane region" description="Helical" evidence="7">
    <location>
        <begin position="12"/>
        <end position="31"/>
    </location>
</feature>
<dbReference type="Proteomes" id="UP001302719">
    <property type="component" value="Chromosome"/>
</dbReference>
<feature type="domain" description="MgtC/SapB/SrpB/YhiD N-terminal" evidence="8">
    <location>
        <begin position="19"/>
        <end position="140"/>
    </location>
</feature>
<evidence type="ECO:0000313" key="9">
    <source>
        <dbReference type="EMBL" id="WNM56655.1"/>
    </source>
</evidence>
<dbReference type="KEGG" id="nall:PP769_11775"/>
<dbReference type="PANTHER" id="PTHR33778">
    <property type="entry name" value="PROTEIN MGTC"/>
    <property type="match status" value="1"/>
</dbReference>
<dbReference type="InterPro" id="IPR049177">
    <property type="entry name" value="MgtC_SapB_SrpB_YhiD_N"/>
</dbReference>
<name>A0AA96JRA1_9BACT</name>
<evidence type="ECO:0000313" key="10">
    <source>
        <dbReference type="Proteomes" id="UP001302719"/>
    </source>
</evidence>
<proteinExistence type="inferred from homology"/>
<accession>A0AA96JRA1</accession>
<evidence type="ECO:0000256" key="7">
    <source>
        <dbReference type="SAM" id="Phobius"/>
    </source>
</evidence>
<evidence type="ECO:0000256" key="3">
    <source>
        <dbReference type="ARBA" id="ARBA00022475"/>
    </source>
</evidence>
<reference evidence="9 10" key="1">
    <citation type="submission" date="2023-01" db="EMBL/GenBank/DDBJ databases">
        <title>Cultivation and genomic characterization of new, ubiquitous marine nitrite-oxidizing bacteria from the Nitrospirales.</title>
        <authorList>
            <person name="Mueller A.J."/>
            <person name="Daebeler A."/>
            <person name="Herbold C.W."/>
            <person name="Kirkegaard R.H."/>
            <person name="Daims H."/>
        </authorList>
    </citation>
    <scope>NUCLEOTIDE SEQUENCE [LARGE SCALE GENOMIC DNA]</scope>
    <source>
        <strain evidence="9 10">VA</strain>
    </source>
</reference>
<organism evidence="9 10">
    <name type="scientific">Candidatus Nitrospira allomarina</name>
    <dbReference type="NCBI Taxonomy" id="3020900"/>
    <lineage>
        <taxon>Bacteria</taxon>
        <taxon>Pseudomonadati</taxon>
        <taxon>Nitrospirota</taxon>
        <taxon>Nitrospiria</taxon>
        <taxon>Nitrospirales</taxon>
        <taxon>Nitrospiraceae</taxon>
        <taxon>Nitrospira</taxon>
    </lineage>
</organism>
<gene>
    <name evidence="9" type="ORF">PP769_11775</name>
</gene>
<feature type="transmembrane region" description="Helical" evidence="7">
    <location>
        <begin position="43"/>
        <end position="64"/>
    </location>
</feature>
<dbReference type="Pfam" id="PF02308">
    <property type="entry name" value="MgtC"/>
    <property type="match status" value="1"/>
</dbReference>
<comment type="similarity">
    <text evidence="2">Belongs to the MgtC/SapB family.</text>
</comment>
<evidence type="ECO:0000256" key="2">
    <source>
        <dbReference type="ARBA" id="ARBA00009298"/>
    </source>
</evidence>
<keyword evidence="5 7" id="KW-1133">Transmembrane helix</keyword>
<dbReference type="RefSeq" id="WP_312640272.1">
    <property type="nucleotide sequence ID" value="NZ_CP116967.1"/>
</dbReference>
<comment type="subcellular location">
    <subcellularLocation>
        <location evidence="1">Cell membrane</location>
        <topology evidence="1">Multi-pass membrane protein</topology>
    </subcellularLocation>
</comment>
<keyword evidence="10" id="KW-1185">Reference proteome</keyword>
<dbReference type="EMBL" id="CP116967">
    <property type="protein sequence ID" value="WNM56655.1"/>
    <property type="molecule type" value="Genomic_DNA"/>
</dbReference>
<dbReference type="GO" id="GO:0005886">
    <property type="term" value="C:plasma membrane"/>
    <property type="evidence" value="ECO:0007669"/>
    <property type="project" value="UniProtKB-SubCell"/>
</dbReference>
<feature type="transmembrane region" description="Helical" evidence="7">
    <location>
        <begin position="121"/>
        <end position="139"/>
    </location>
</feature>
<keyword evidence="6 7" id="KW-0472">Membrane</keyword>
<evidence type="ECO:0000256" key="6">
    <source>
        <dbReference type="ARBA" id="ARBA00023136"/>
    </source>
</evidence>
<dbReference type="AlphaFoldDB" id="A0AA96JRA1"/>
<dbReference type="PANTHER" id="PTHR33778:SF1">
    <property type="entry name" value="MAGNESIUM TRANSPORTER YHID-RELATED"/>
    <property type="match status" value="1"/>
</dbReference>
<dbReference type="InterPro" id="IPR003416">
    <property type="entry name" value="MgtC/SapB/SrpB/YhiD_fam"/>
</dbReference>
<sequence length="155" mass="16823">MDVLIALNWHQVWSHFYHLIIAFLLAVPLGWDREQESHGAGLRTFPLVALGSCAYMLTGIHVLSSTDAEARVIYGILTGIGFIGGGAILKDRGNVAGTATAASIWNTGAIGMAVAWDRYEIAIVLSVLNFLTFRFMPLVKKRVTPTPSKPDHMGS</sequence>